<dbReference type="InterPro" id="IPR022642">
    <property type="entry name" value="CheR_C"/>
</dbReference>
<dbReference type="CDD" id="cd16434">
    <property type="entry name" value="CheB-CheR_fusion"/>
    <property type="match status" value="1"/>
</dbReference>
<evidence type="ECO:0000313" key="14">
    <source>
        <dbReference type="Proteomes" id="UP000249590"/>
    </source>
</evidence>
<dbReference type="InterPro" id="IPR022641">
    <property type="entry name" value="CheR_N"/>
</dbReference>
<dbReference type="Pfam" id="PF02518">
    <property type="entry name" value="HATPase_c"/>
    <property type="match status" value="1"/>
</dbReference>
<dbReference type="SMART" id="SM00138">
    <property type="entry name" value="MeTrc"/>
    <property type="match status" value="1"/>
</dbReference>
<keyword evidence="3 4" id="KW-0145">Chemotaxis</keyword>
<feature type="domain" description="CheB-type methylesterase" evidence="11">
    <location>
        <begin position="20"/>
        <end position="212"/>
    </location>
</feature>
<dbReference type="EMBL" id="QHHQ01000023">
    <property type="protein sequence ID" value="RAH95765.1"/>
    <property type="molecule type" value="Genomic_DNA"/>
</dbReference>
<dbReference type="InterPro" id="IPR001789">
    <property type="entry name" value="Sig_transdc_resp-reg_receiver"/>
</dbReference>
<evidence type="ECO:0000259" key="12">
    <source>
        <dbReference type="PROSITE" id="PS50123"/>
    </source>
</evidence>
<dbReference type="GO" id="GO:0006355">
    <property type="term" value="P:regulation of DNA-templated transcription"/>
    <property type="evidence" value="ECO:0007669"/>
    <property type="project" value="InterPro"/>
</dbReference>
<evidence type="ECO:0000256" key="4">
    <source>
        <dbReference type="PROSITE-ProRule" id="PRU00050"/>
    </source>
</evidence>
<dbReference type="Gene3D" id="3.30.565.10">
    <property type="entry name" value="Histidine kinase-like ATPase, C-terminal domain"/>
    <property type="match status" value="1"/>
</dbReference>
<gene>
    <name evidence="13" type="ORF">DLJ53_34055</name>
</gene>
<comment type="caution">
    <text evidence="13">The sequence shown here is derived from an EMBL/GenBank/DDBJ whole genome shotgun (WGS) entry which is preliminary data.</text>
</comment>
<dbReference type="CDD" id="cd00082">
    <property type="entry name" value="HisKA"/>
    <property type="match status" value="1"/>
</dbReference>
<keyword evidence="5" id="KW-0597">Phosphoprotein</keyword>
<feature type="domain" description="Histidine kinase" evidence="8">
    <location>
        <begin position="1113"/>
        <end position="1335"/>
    </location>
</feature>
<evidence type="ECO:0000259" key="9">
    <source>
        <dbReference type="PROSITE" id="PS50110"/>
    </source>
</evidence>
<dbReference type="SUPFAM" id="SSF52738">
    <property type="entry name" value="Methylesterase CheB, C-terminal domain"/>
    <property type="match status" value="1"/>
</dbReference>
<dbReference type="InterPro" id="IPR036890">
    <property type="entry name" value="HATPase_C_sf"/>
</dbReference>
<dbReference type="InterPro" id="IPR000673">
    <property type="entry name" value="Sig_transdc_resp-reg_Me-estase"/>
</dbReference>
<feature type="domain" description="Response regulatory" evidence="9">
    <location>
        <begin position="1356"/>
        <end position="1468"/>
    </location>
</feature>
<keyword evidence="14" id="KW-1185">Reference proteome</keyword>
<dbReference type="InterPro" id="IPR003661">
    <property type="entry name" value="HisK_dim/P_dom"/>
</dbReference>
<dbReference type="InterPro" id="IPR011006">
    <property type="entry name" value="CheY-like_superfamily"/>
</dbReference>
<feature type="active site" evidence="4">
    <location>
        <position position="35"/>
    </location>
</feature>
<reference evidence="13 14" key="1">
    <citation type="submission" date="2018-05" db="EMBL/GenBank/DDBJ databases">
        <title>Acuticoccus sediminis sp. nov., isolated from deep-sea sediment of Indian Ocean.</title>
        <authorList>
            <person name="Liu X."/>
            <person name="Lai Q."/>
            <person name="Du Y."/>
            <person name="Sun F."/>
            <person name="Zhang X."/>
            <person name="Wang S."/>
            <person name="Shao Z."/>
        </authorList>
    </citation>
    <scope>NUCLEOTIDE SEQUENCE [LARGE SCALE GENOMIC DNA]</scope>
    <source>
        <strain evidence="13 14">PTG4-2</strain>
    </source>
</reference>
<feature type="coiled-coil region" evidence="6">
    <location>
        <begin position="648"/>
        <end position="735"/>
    </location>
</feature>
<dbReference type="NCBIfam" id="TIGR00229">
    <property type="entry name" value="sensory_box"/>
    <property type="match status" value="1"/>
</dbReference>
<dbReference type="CDD" id="cd00130">
    <property type="entry name" value="PAS"/>
    <property type="match status" value="1"/>
</dbReference>
<feature type="domain" description="PAS" evidence="10">
    <location>
        <begin position="976"/>
        <end position="1021"/>
    </location>
</feature>
<dbReference type="Pfam" id="PF00072">
    <property type="entry name" value="Response_reg"/>
    <property type="match status" value="1"/>
</dbReference>
<feature type="active site" evidence="4">
    <location>
        <position position="154"/>
    </location>
</feature>
<dbReference type="Gene3D" id="3.30.450.20">
    <property type="entry name" value="PAS domain"/>
    <property type="match status" value="2"/>
</dbReference>
<dbReference type="Gene3D" id="1.10.287.130">
    <property type="match status" value="1"/>
</dbReference>
<dbReference type="SMART" id="SM00387">
    <property type="entry name" value="HATPase_c"/>
    <property type="match status" value="1"/>
</dbReference>
<dbReference type="GO" id="GO:0008984">
    <property type="term" value="F:protein-glutamate methylesterase activity"/>
    <property type="evidence" value="ECO:0007669"/>
    <property type="project" value="InterPro"/>
</dbReference>
<dbReference type="PROSITE" id="PS50109">
    <property type="entry name" value="HIS_KIN"/>
    <property type="match status" value="1"/>
</dbReference>
<evidence type="ECO:0000256" key="2">
    <source>
        <dbReference type="ARBA" id="ARBA00012438"/>
    </source>
</evidence>
<dbReference type="PROSITE" id="PS50110">
    <property type="entry name" value="RESPONSE_REGULATORY"/>
    <property type="match status" value="1"/>
</dbReference>
<dbReference type="InterPro" id="IPR000780">
    <property type="entry name" value="CheR_MeTrfase"/>
</dbReference>
<dbReference type="Pfam" id="PF13596">
    <property type="entry name" value="PAS_10"/>
    <property type="match status" value="1"/>
</dbReference>
<dbReference type="InterPro" id="IPR036097">
    <property type="entry name" value="HisK_dim/P_sf"/>
</dbReference>
<dbReference type="InterPro" id="IPR035909">
    <property type="entry name" value="CheB_C"/>
</dbReference>
<dbReference type="GO" id="GO:0005737">
    <property type="term" value="C:cytoplasm"/>
    <property type="evidence" value="ECO:0007669"/>
    <property type="project" value="InterPro"/>
</dbReference>
<comment type="catalytic activity">
    <reaction evidence="1">
        <text>ATP + protein L-histidine = ADP + protein N-phospho-L-histidine.</text>
        <dbReference type="EC" id="2.7.13.3"/>
    </reaction>
</comment>
<dbReference type="SUPFAM" id="SSF52172">
    <property type="entry name" value="CheY-like"/>
    <property type="match status" value="1"/>
</dbReference>
<sequence>MGEAGSQEPRLQRAAPTAEPDDGDARYPIVAIGASAGGIECLKQFFDATPDVPAAAFLVVQHLDPKHESILAEILAQHTRLRVKQAADGDVLESDAVWVVAPDTVLTVEGNFIRVRPRSAKAGEPHTFDALLHSLATTHAQESVAVVLSGAGSDGAHGASALKAAGGSVVVQDPIEAAYDGMPRSTIDAGVADLVLPLVKTPAAALRLAREALEADARALGERARPILPKVMELLRSVVGVDFDLYKEGTLLRRIERRIGIAETDTPEAYLERLASDPEEARRLGHDLLIRVTSFFRDGAHFRVLAEEVLPDLMAAHPADRPFRIWTAGCSTGEEAYTVGMIALEQAQKQPRPIQVQVFGTDLDSEALVTARSGLYPPVVETQVSPERLARFFRREDAGWRIATELRESIVFAPHNLLADAPFSRMNLVTCRNLMIYLEPGVQRRVLELFHFALVHGGVLMLGASETVGTEDAGFEPIAKPARIYRRTGHPRRSGIALPVPSDHSRAAGALLPARRRLTAADITHRALLEHFAPTAVLLNRRGSGLYFHGAVDRYLQVPSGEPDPDVLAMARHGLRVKLRTAFHAALEDDKSIVVEGAWIRNGGRVQVRVEAIPILENGDRFVLVAFSDAEAPKDAAKTAEVTDQAVVDRLEHDLAQARRELLTTIRELEASNEDLKAANEEAMSMNEEFQSTNEELETSKEELQSLNEELTAVNSELAEKVEDQRRTADDLVNLLSSTRIPTVMLDRQLRITRFTAPATELFGLIQSDHGRPFNDIRPRLDDSALVSDARRVLETGEVASAITTAEDGRVFSRRILPYRRDGNALDGVVLTFTDVSELRVSEQMAEAARAYADALAATVREPLLTLDGHLRVVTASDAFRLTFGLQEMERGVPFADLGGGVWRIPAVETALRAAFDNDEPITNLRIEHDFEQVGLKRLVLNGRRAPGKTPDTTYLMLSFEDVTRHEAAVETLEAVEARLASVLEAAPDAIITVDDKGCVTAVSSEAERLFGWNAPDMIGQPVDKLIPGNLNDFADGFEVFRKDPGMPVKRRQVKGRRRDGSEISLELSSDAVRVDHAMCFAGVLRDLSLELLRQEELRRLRAADAVGQLTGGVAHDFNNLLCVIGGCLELMEAEPLSEAMRALIKDATEAVTMGAALTDQLLVFGGRSPQARTRLDPNTEVQTVAGLASRTIAESISVRTELASDAPPVRADPDLLRAALLNLVVNARDAMPAGGVLMLSTAKVTLSPTEATLYTNVVPGDYAAITVRDSGMGMDVAMRARVGEPYFTSKRDEGGTGLGLSQVFGFARQSDGFVEIASEPGAGTNVTINLPRDREVDGVADAVDEPPVPMSSGERVLVVEDNARLRRVVMQRLDRLGYMVSEASDGPAALRALDGGLKPAVLITDVMMPGGLDGATLAAEATRKQPGLRVVFTTGYADQEINLPAGAPVLRKPYSREALAQALRAALEDQTA</sequence>
<evidence type="ECO:0000256" key="7">
    <source>
        <dbReference type="SAM" id="MobiDB-lite"/>
    </source>
</evidence>
<evidence type="ECO:0000259" key="8">
    <source>
        <dbReference type="PROSITE" id="PS50109"/>
    </source>
</evidence>
<evidence type="ECO:0000256" key="3">
    <source>
        <dbReference type="ARBA" id="ARBA00022500"/>
    </source>
</evidence>
<dbReference type="SMART" id="SM00091">
    <property type="entry name" value="PAS"/>
    <property type="match status" value="3"/>
</dbReference>
<dbReference type="PROSITE" id="PS50112">
    <property type="entry name" value="PAS"/>
    <property type="match status" value="1"/>
</dbReference>
<dbReference type="GO" id="GO:0008757">
    <property type="term" value="F:S-adenosylmethionine-dependent methyltransferase activity"/>
    <property type="evidence" value="ECO:0007669"/>
    <property type="project" value="InterPro"/>
</dbReference>
<evidence type="ECO:0000259" key="11">
    <source>
        <dbReference type="PROSITE" id="PS50122"/>
    </source>
</evidence>
<dbReference type="PRINTS" id="PR00996">
    <property type="entry name" value="CHERMTFRASE"/>
</dbReference>
<evidence type="ECO:0000256" key="5">
    <source>
        <dbReference type="PROSITE-ProRule" id="PRU00169"/>
    </source>
</evidence>
<keyword evidence="4" id="KW-0378">Hydrolase</keyword>
<dbReference type="InterPro" id="IPR050903">
    <property type="entry name" value="Bact_Chemotaxis_MeTrfase"/>
</dbReference>
<accession>A0A8B2NJM4</accession>
<feature type="domain" description="CheR-type methyltransferase" evidence="12">
    <location>
        <begin position="230"/>
        <end position="468"/>
    </location>
</feature>
<evidence type="ECO:0000313" key="13">
    <source>
        <dbReference type="EMBL" id="RAH95765.1"/>
    </source>
</evidence>
<dbReference type="Pfam" id="PF03705">
    <property type="entry name" value="CheR_N"/>
    <property type="match status" value="1"/>
</dbReference>
<feature type="modified residue" description="4-aspartylphosphate" evidence="5">
    <location>
        <position position="1406"/>
    </location>
</feature>
<dbReference type="SUPFAM" id="SSF47384">
    <property type="entry name" value="Homodimeric domain of signal transducing histidine kinase"/>
    <property type="match status" value="1"/>
</dbReference>
<dbReference type="Pfam" id="PF01739">
    <property type="entry name" value="CheR"/>
    <property type="match status" value="1"/>
</dbReference>
<dbReference type="Gene3D" id="3.40.50.150">
    <property type="entry name" value="Vaccinia Virus protein VP39"/>
    <property type="match status" value="1"/>
</dbReference>
<feature type="region of interest" description="Disordered" evidence="7">
    <location>
        <begin position="1"/>
        <end position="25"/>
    </location>
</feature>
<dbReference type="Pfam" id="PF01339">
    <property type="entry name" value="CheB_methylest"/>
    <property type="match status" value="1"/>
</dbReference>
<dbReference type="Pfam" id="PF00989">
    <property type="entry name" value="PAS"/>
    <property type="match status" value="1"/>
</dbReference>
<proteinExistence type="predicted"/>
<keyword evidence="6" id="KW-0175">Coiled coil</keyword>
<dbReference type="Gene3D" id="3.40.50.180">
    <property type="entry name" value="Methylesterase CheB, C-terminal domain"/>
    <property type="match status" value="1"/>
</dbReference>
<dbReference type="SUPFAM" id="SSF47757">
    <property type="entry name" value="Chemotaxis receptor methyltransferase CheR, N-terminal domain"/>
    <property type="match status" value="1"/>
</dbReference>
<dbReference type="GO" id="GO:0000156">
    <property type="term" value="F:phosphorelay response regulator activity"/>
    <property type="evidence" value="ECO:0007669"/>
    <property type="project" value="InterPro"/>
</dbReference>
<dbReference type="GO" id="GO:0000155">
    <property type="term" value="F:phosphorelay sensor kinase activity"/>
    <property type="evidence" value="ECO:0007669"/>
    <property type="project" value="InterPro"/>
</dbReference>
<dbReference type="Gene3D" id="3.40.50.2300">
    <property type="match status" value="1"/>
</dbReference>
<dbReference type="SMART" id="SM00448">
    <property type="entry name" value="REC"/>
    <property type="match status" value="1"/>
</dbReference>
<dbReference type="GO" id="GO:0006935">
    <property type="term" value="P:chemotaxis"/>
    <property type="evidence" value="ECO:0007669"/>
    <property type="project" value="UniProtKB-UniRule"/>
</dbReference>
<dbReference type="InterPro" id="IPR029063">
    <property type="entry name" value="SAM-dependent_MTases_sf"/>
</dbReference>
<dbReference type="InterPro" id="IPR005467">
    <property type="entry name" value="His_kinase_dom"/>
</dbReference>
<evidence type="ECO:0000259" key="10">
    <source>
        <dbReference type="PROSITE" id="PS50112"/>
    </source>
</evidence>
<dbReference type="PROSITE" id="PS50122">
    <property type="entry name" value="CHEB"/>
    <property type="match status" value="1"/>
</dbReference>
<dbReference type="PANTHER" id="PTHR24422">
    <property type="entry name" value="CHEMOTAXIS PROTEIN METHYLTRANSFERASE"/>
    <property type="match status" value="1"/>
</dbReference>
<dbReference type="RefSeq" id="WP_111352772.1">
    <property type="nucleotide sequence ID" value="NZ_QHHQ01000023.1"/>
</dbReference>
<dbReference type="PANTHER" id="PTHR24422:SF27">
    <property type="entry name" value="PROTEIN-GLUTAMATE O-METHYLTRANSFERASE"/>
    <property type="match status" value="1"/>
</dbReference>
<dbReference type="EC" id="2.7.13.3" evidence="2"/>
<dbReference type="PROSITE" id="PS50123">
    <property type="entry name" value="CHER"/>
    <property type="match status" value="1"/>
</dbReference>
<dbReference type="OrthoDB" id="9816309at2"/>
<evidence type="ECO:0000256" key="6">
    <source>
        <dbReference type="SAM" id="Coils"/>
    </source>
</evidence>
<dbReference type="Proteomes" id="UP000249590">
    <property type="component" value="Unassembled WGS sequence"/>
</dbReference>
<name>A0A8B2NJM4_9HYPH</name>
<dbReference type="InterPro" id="IPR013767">
    <property type="entry name" value="PAS_fold"/>
</dbReference>
<dbReference type="InterPro" id="IPR035965">
    <property type="entry name" value="PAS-like_dom_sf"/>
</dbReference>
<protein>
    <recommendedName>
        <fullName evidence="2">histidine kinase</fullName>
        <ecNumber evidence="2">2.7.13.3</ecNumber>
    </recommendedName>
</protein>
<dbReference type="InterPro" id="IPR003594">
    <property type="entry name" value="HATPase_dom"/>
</dbReference>
<evidence type="ECO:0000256" key="1">
    <source>
        <dbReference type="ARBA" id="ARBA00000085"/>
    </source>
</evidence>
<dbReference type="InterPro" id="IPR000014">
    <property type="entry name" value="PAS"/>
</dbReference>
<feature type="active site" evidence="4">
    <location>
        <position position="62"/>
    </location>
</feature>
<organism evidence="13 14">
    <name type="scientific">Acuticoccus sediminis</name>
    <dbReference type="NCBI Taxonomy" id="2184697"/>
    <lineage>
        <taxon>Bacteria</taxon>
        <taxon>Pseudomonadati</taxon>
        <taxon>Pseudomonadota</taxon>
        <taxon>Alphaproteobacteria</taxon>
        <taxon>Hyphomicrobiales</taxon>
        <taxon>Amorphaceae</taxon>
        <taxon>Acuticoccus</taxon>
    </lineage>
</organism>
<dbReference type="SUPFAM" id="SSF55874">
    <property type="entry name" value="ATPase domain of HSP90 chaperone/DNA topoisomerase II/histidine kinase"/>
    <property type="match status" value="1"/>
</dbReference>
<dbReference type="SUPFAM" id="SSF55785">
    <property type="entry name" value="PYP-like sensor domain (PAS domain)"/>
    <property type="match status" value="2"/>
</dbReference>
<dbReference type="SUPFAM" id="SSF53335">
    <property type="entry name" value="S-adenosyl-L-methionine-dependent methyltransferases"/>
    <property type="match status" value="1"/>
</dbReference>